<dbReference type="SUPFAM" id="SSF48452">
    <property type="entry name" value="TPR-like"/>
    <property type="match status" value="1"/>
</dbReference>
<sequence length="461" mass="52079">MSGIGVYLRSSRDIYHSLIDNEPYQTMTDAEGRFTFKGIAPGSYVIYIGLNFEQLDGWTRPAGYNEEWIDLQGGERLTRNITLQRLIQLHTPVDQQVITGDTVQFEWEPVEGAAYYNLNGALPVDNGLVVFPIKNHIERNAIELPLETLYGVATGYSYKKFDDKELPDPSNLLGFADPSSRFSWNVEAYDVGGQLLTRSNGYRLNEQTMGHLPFFYLKARTLTEADRLLLEGRMDEALSAYKADYAQDEQDHHSLRMIVKLLGIPAPGQKQIFDAASLTYLEKLASVDDSGSALATLIEHYGSVGNWPLVDRYYGMLEETRQGKVESYTQALYGTLLLKQERFREGEAQLRHAQENDPSNRFIGSYLASVIYLSGDLVKAEALARQYPERSYYDQANPDWSKLVQDLAGESRNANRETYLSQLRDALRIGFSGDQARVAKWRAKSEHAAMEAFVLALSKVD</sequence>
<dbReference type="Proteomes" id="UP001153404">
    <property type="component" value="Unassembled WGS sequence"/>
</dbReference>
<dbReference type="InterPro" id="IPR011990">
    <property type="entry name" value="TPR-like_helical_dom_sf"/>
</dbReference>
<keyword evidence="1" id="KW-0378">Hydrolase</keyword>
<accession>A0A9X4QRZ9</accession>
<dbReference type="SUPFAM" id="SSF117074">
    <property type="entry name" value="Hypothetical protein PA1324"/>
    <property type="match status" value="1"/>
</dbReference>
<keyword evidence="2" id="KW-1185">Reference proteome</keyword>
<dbReference type="EMBL" id="JAPDIA010000003">
    <property type="protein sequence ID" value="MDG0809080.1"/>
    <property type="molecule type" value="Genomic_DNA"/>
</dbReference>
<dbReference type="Gene3D" id="1.25.40.10">
    <property type="entry name" value="Tetratricopeptide repeat domain"/>
    <property type="match status" value="1"/>
</dbReference>
<protein>
    <submittedName>
        <fullName evidence="1">Carboxypeptidase-like regulatory domain-containing protein</fullName>
    </submittedName>
</protein>
<keyword evidence="1" id="KW-0645">Protease</keyword>
<evidence type="ECO:0000313" key="1">
    <source>
        <dbReference type="EMBL" id="MDG0809080.1"/>
    </source>
</evidence>
<name>A0A9X4QRZ9_9BACL</name>
<gene>
    <name evidence="1" type="ORF">OMP40_06590</name>
</gene>
<dbReference type="RefSeq" id="WP_277530149.1">
    <property type="nucleotide sequence ID" value="NZ_JAPDIA010000003.1"/>
</dbReference>
<organism evidence="1 2">
    <name type="scientific">Cohnella rhizosphaerae</name>
    <dbReference type="NCBI Taxonomy" id="1457232"/>
    <lineage>
        <taxon>Bacteria</taxon>
        <taxon>Bacillati</taxon>
        <taxon>Bacillota</taxon>
        <taxon>Bacilli</taxon>
        <taxon>Bacillales</taxon>
        <taxon>Paenibacillaceae</taxon>
        <taxon>Cohnella</taxon>
    </lineage>
</organism>
<proteinExistence type="predicted"/>
<dbReference type="GO" id="GO:0004180">
    <property type="term" value="F:carboxypeptidase activity"/>
    <property type="evidence" value="ECO:0007669"/>
    <property type="project" value="UniProtKB-KW"/>
</dbReference>
<comment type="caution">
    <text evidence="1">The sequence shown here is derived from an EMBL/GenBank/DDBJ whole genome shotgun (WGS) entry which is preliminary data.</text>
</comment>
<reference evidence="1" key="1">
    <citation type="submission" date="2022-10" db="EMBL/GenBank/DDBJ databases">
        <title>Comparative genomic analysis of Cohnella hashimotonis sp. nov., isolated from the International Space Station.</title>
        <authorList>
            <person name="Simpson A."/>
            <person name="Venkateswaran K."/>
        </authorList>
    </citation>
    <scope>NUCLEOTIDE SEQUENCE</scope>
    <source>
        <strain evidence="1">DSM 28161</strain>
    </source>
</reference>
<keyword evidence="1" id="KW-0121">Carboxypeptidase</keyword>
<evidence type="ECO:0000313" key="2">
    <source>
        <dbReference type="Proteomes" id="UP001153404"/>
    </source>
</evidence>
<dbReference type="AlphaFoldDB" id="A0A9X4QRZ9"/>